<gene>
    <name evidence="2" type="ORF">WMY93_001966</name>
</gene>
<evidence type="ECO:0000256" key="1">
    <source>
        <dbReference type="SAM" id="MobiDB-lite"/>
    </source>
</evidence>
<organism evidence="2 3">
    <name type="scientific">Mugilogobius chulae</name>
    <name type="common">yellowstripe goby</name>
    <dbReference type="NCBI Taxonomy" id="88201"/>
    <lineage>
        <taxon>Eukaryota</taxon>
        <taxon>Metazoa</taxon>
        <taxon>Chordata</taxon>
        <taxon>Craniata</taxon>
        <taxon>Vertebrata</taxon>
        <taxon>Euteleostomi</taxon>
        <taxon>Actinopterygii</taxon>
        <taxon>Neopterygii</taxon>
        <taxon>Teleostei</taxon>
        <taxon>Neoteleostei</taxon>
        <taxon>Acanthomorphata</taxon>
        <taxon>Gobiaria</taxon>
        <taxon>Gobiiformes</taxon>
        <taxon>Gobioidei</taxon>
        <taxon>Gobiidae</taxon>
        <taxon>Gobionellinae</taxon>
        <taxon>Mugilogobius</taxon>
    </lineage>
</organism>
<reference evidence="3" key="1">
    <citation type="submission" date="2024-04" db="EMBL/GenBank/DDBJ databases">
        <title>Salinicola lusitanus LLJ914,a marine bacterium isolated from the Okinawa Trough.</title>
        <authorList>
            <person name="Li J."/>
        </authorList>
    </citation>
    <scope>NUCLEOTIDE SEQUENCE [LARGE SCALE GENOMIC DNA]</scope>
</reference>
<feature type="region of interest" description="Disordered" evidence="1">
    <location>
        <begin position="80"/>
        <end position="103"/>
    </location>
</feature>
<sequence length="103" mass="11431">MAHFHNQLAEVILRETSSAYTSDMATIKQPAHADSQEAYLRKKELKAHTLMKWAPAILKFVASRFQTCHSSPVLSLSLCQSSRSSSPAPDEGERDLCKAATRN</sequence>
<keyword evidence="3" id="KW-1185">Reference proteome</keyword>
<evidence type="ECO:0000313" key="3">
    <source>
        <dbReference type="Proteomes" id="UP001460270"/>
    </source>
</evidence>
<dbReference type="Proteomes" id="UP001460270">
    <property type="component" value="Unassembled WGS sequence"/>
</dbReference>
<name>A0AAW0PUE2_9GOBI</name>
<dbReference type="AlphaFoldDB" id="A0AAW0PUE2"/>
<evidence type="ECO:0000313" key="2">
    <source>
        <dbReference type="EMBL" id="KAK7938640.1"/>
    </source>
</evidence>
<dbReference type="EMBL" id="JBBPFD010000002">
    <property type="protein sequence ID" value="KAK7938640.1"/>
    <property type="molecule type" value="Genomic_DNA"/>
</dbReference>
<comment type="caution">
    <text evidence="2">The sequence shown here is derived from an EMBL/GenBank/DDBJ whole genome shotgun (WGS) entry which is preliminary data.</text>
</comment>
<protein>
    <submittedName>
        <fullName evidence="2">Uncharacterized protein</fullName>
    </submittedName>
</protein>
<proteinExistence type="predicted"/>
<accession>A0AAW0PUE2</accession>